<dbReference type="RefSeq" id="WP_029286402.1">
    <property type="nucleotide sequence ID" value="NZ_CANLZQ010000011.1"/>
</dbReference>
<keyword evidence="3" id="KW-1185">Reference proteome</keyword>
<dbReference type="Gene3D" id="3.40.30.10">
    <property type="entry name" value="Glutaredoxin"/>
    <property type="match status" value="1"/>
</dbReference>
<dbReference type="InterPro" id="IPR036249">
    <property type="entry name" value="Thioredoxin-like_sf"/>
</dbReference>
<gene>
    <name evidence="2" type="ORF">GS18_0218800</name>
</gene>
<dbReference type="EMBL" id="JNVC02000017">
    <property type="protein sequence ID" value="KEZ47713.1"/>
    <property type="molecule type" value="Genomic_DNA"/>
</dbReference>
<evidence type="ECO:0000313" key="3">
    <source>
        <dbReference type="Proteomes" id="UP000028549"/>
    </source>
</evidence>
<organism evidence="2 3">
    <name type="scientific">Metabacillus indicus</name>
    <name type="common">Bacillus indicus</name>
    <dbReference type="NCBI Taxonomy" id="246786"/>
    <lineage>
        <taxon>Bacteria</taxon>
        <taxon>Bacillati</taxon>
        <taxon>Bacillota</taxon>
        <taxon>Bacilli</taxon>
        <taxon>Bacillales</taxon>
        <taxon>Bacillaceae</taxon>
        <taxon>Metabacillus</taxon>
    </lineage>
</organism>
<reference evidence="2 3" key="1">
    <citation type="journal article" date="2005" name="Int. J. Syst. Evol. Microbiol.">
        <title>Bacillus cibi sp. nov., isolated from jeotgal, a traditional Korean fermented seafood.</title>
        <authorList>
            <person name="Yoon J.H."/>
            <person name="Lee C.H."/>
            <person name="Oh T.K."/>
        </authorList>
    </citation>
    <scope>NUCLEOTIDE SEQUENCE [LARGE SCALE GENOMIC DNA]</scope>
    <source>
        <strain evidence="2 3">DSM 16189</strain>
    </source>
</reference>
<name>A0A084GK51_METID</name>
<protein>
    <submittedName>
        <fullName evidence="2">Thioredoxin</fullName>
    </submittedName>
</protein>
<dbReference type="GO" id="GO:0045454">
    <property type="term" value="P:cell redox homeostasis"/>
    <property type="evidence" value="ECO:0007669"/>
    <property type="project" value="TreeGrafter"/>
</dbReference>
<dbReference type="GO" id="GO:0005829">
    <property type="term" value="C:cytosol"/>
    <property type="evidence" value="ECO:0007669"/>
    <property type="project" value="TreeGrafter"/>
</dbReference>
<comment type="caution">
    <text evidence="2">The sequence shown here is derived from an EMBL/GenBank/DDBJ whole genome shotgun (WGS) entry which is preliminary data.</text>
</comment>
<dbReference type="CDD" id="cd02947">
    <property type="entry name" value="TRX_family"/>
    <property type="match status" value="1"/>
</dbReference>
<dbReference type="Pfam" id="PF00085">
    <property type="entry name" value="Thioredoxin"/>
    <property type="match status" value="1"/>
</dbReference>
<sequence>MKPITSEEQFQTLITQDQEVLIKFFADWCPDCTRMNMFIGEIMESYSSYEWYEINKDEFPEIAEKYQVMGIPSILIFKNGEKLGHLHSANAKTPDQVTEFLQEKLG</sequence>
<dbReference type="Proteomes" id="UP000028549">
    <property type="component" value="Unassembled WGS sequence"/>
</dbReference>
<proteinExistence type="predicted"/>
<dbReference type="STRING" id="246786.GS18_0218800"/>
<accession>A0A084GK51</accession>
<dbReference type="GO" id="GO:0015035">
    <property type="term" value="F:protein-disulfide reductase activity"/>
    <property type="evidence" value="ECO:0007669"/>
    <property type="project" value="TreeGrafter"/>
</dbReference>
<feature type="domain" description="Thioredoxin" evidence="1">
    <location>
        <begin position="1"/>
        <end position="106"/>
    </location>
</feature>
<dbReference type="SUPFAM" id="SSF52833">
    <property type="entry name" value="Thioredoxin-like"/>
    <property type="match status" value="1"/>
</dbReference>
<dbReference type="InterPro" id="IPR013766">
    <property type="entry name" value="Thioredoxin_domain"/>
</dbReference>
<evidence type="ECO:0000313" key="2">
    <source>
        <dbReference type="EMBL" id="KEZ47713.1"/>
    </source>
</evidence>
<dbReference type="PANTHER" id="PTHR45663">
    <property type="entry name" value="GEO12009P1"/>
    <property type="match status" value="1"/>
</dbReference>
<dbReference type="PANTHER" id="PTHR45663:SF6">
    <property type="entry name" value="THIOREDOXIN-LIKE PROTEIN YDBP"/>
    <property type="match status" value="1"/>
</dbReference>
<dbReference type="PROSITE" id="PS51352">
    <property type="entry name" value="THIOREDOXIN_2"/>
    <property type="match status" value="1"/>
</dbReference>
<dbReference type="AlphaFoldDB" id="A0A084GK51"/>
<dbReference type="OrthoDB" id="7629852at2"/>
<evidence type="ECO:0000259" key="1">
    <source>
        <dbReference type="PROSITE" id="PS51352"/>
    </source>
</evidence>